<sequence>MEKTIVHVTTLEQWRSILGVWFKQGYDWLNGDQVYSKDLFEDGGRFLFLGNHISYSRTNHNSKPYIEYSEFIENNRKEEQK</sequence>
<proteinExistence type="predicted"/>
<dbReference type="RefSeq" id="YP_009168364.1">
    <property type="nucleotide sequence ID" value="NC_027987.1"/>
</dbReference>
<dbReference type="Proteomes" id="UP000001704">
    <property type="component" value="Segment"/>
</dbReference>
<gene>
    <name evidence="1" type="ORF">LM1A4_034</name>
</gene>
<protein>
    <submittedName>
        <fullName evidence="1">Uncharacterized protein</fullName>
    </submittedName>
</protein>
<reference evidence="1 2" key="1">
    <citation type="journal article" date="2010" name="Appl. Environ. Microbiol.">
        <title>Sequence analysis of Leuconostoc mesenteroides bacteriophage Phi1-A4 isolated from an industrial vegetable fermentation.</title>
        <authorList>
            <person name="Lu Z."/>
            <person name="Altermann E."/>
            <person name="Breidt F."/>
            <person name="Kozyavkin S."/>
        </authorList>
    </citation>
    <scope>NUCLEOTIDE SEQUENCE [LARGE SCALE GENOMIC DNA]</scope>
</reference>
<name>D4N4K7_9CAUD</name>
<evidence type="ECO:0000313" key="1">
    <source>
        <dbReference type="EMBL" id="ADD71757.1"/>
    </source>
</evidence>
<accession>D4N4K7</accession>
<organism evidence="1 2">
    <name type="scientific">Leuconostoc phage 1-A4</name>
    <dbReference type="NCBI Taxonomy" id="745088"/>
    <lineage>
        <taxon>Viruses</taxon>
        <taxon>Duplodnaviria</taxon>
        <taxon>Heunggongvirae</taxon>
        <taxon>Uroviricota</taxon>
        <taxon>Caudoviricetes</taxon>
        <taxon>Mccleskeyvirinae</taxon>
        <taxon>Unaquatrovirus</taxon>
        <taxon>Unaquatrovirus uv1A4</taxon>
    </lineage>
</organism>
<dbReference type="EMBL" id="GQ451696">
    <property type="protein sequence ID" value="ADD71757.1"/>
    <property type="molecule type" value="Genomic_DNA"/>
</dbReference>
<dbReference type="KEGG" id="vg:26041819"/>
<evidence type="ECO:0000313" key="2">
    <source>
        <dbReference type="Proteomes" id="UP000001704"/>
    </source>
</evidence>
<dbReference type="GeneID" id="26041819"/>
<keyword evidence="2" id="KW-1185">Reference proteome</keyword>